<keyword evidence="1" id="KW-1133">Transmembrane helix</keyword>
<sequence length="342" mass="37287">MKYSRSLLPDALFLAVLLLFLLLGLFLGLLSSFYGWTFGVEVHHFLAYIPRVFSSLQSASIVDQLADLAQQVIQWLGRQGSILWYTDPQATYNNDNVKEIWSVVLAVSDSTVGIFIALAGYQIILGGYGPRYVSALEELPRLIFSAIGANISLIFAQFWIELNNLLCTVILAQIKIPPLSTLSAIVPVVATSIVLLPLVFLLIVLVVILAIQMAVRLAIIILLIVCMPALFLMLANRHTAAIGQSGIMSYISAVFSQTLQVTVIILGINVLLPFVMASFGQSTALAPLANLVAGIALLWVTLRIPGMLRSWALQPVAESGQVASRLIFGSITQFVFFNPKKI</sequence>
<protein>
    <recommendedName>
        <fullName evidence="4">Type IV secretion system protein</fullName>
    </recommendedName>
</protein>
<keyword evidence="3" id="KW-1185">Reference proteome</keyword>
<feature type="transmembrane region" description="Helical" evidence="1">
    <location>
        <begin position="100"/>
        <end position="121"/>
    </location>
</feature>
<dbReference type="AlphaFoldDB" id="A0A4P6K3S4"/>
<evidence type="ECO:0008006" key="4">
    <source>
        <dbReference type="Google" id="ProtNLM"/>
    </source>
</evidence>
<keyword evidence="1" id="KW-0812">Transmembrane</keyword>
<name>A0A4P6K3S4_KTERU</name>
<proteinExistence type="predicted"/>
<feature type="transmembrane region" description="Helical" evidence="1">
    <location>
        <begin position="180"/>
        <end position="210"/>
    </location>
</feature>
<accession>A0A4P6K3S4</accession>
<feature type="transmembrane region" description="Helical" evidence="1">
    <location>
        <begin position="142"/>
        <end position="160"/>
    </location>
</feature>
<feature type="transmembrane region" description="Helical" evidence="1">
    <location>
        <begin position="217"/>
        <end position="235"/>
    </location>
</feature>
<evidence type="ECO:0000313" key="3">
    <source>
        <dbReference type="Proteomes" id="UP000290365"/>
    </source>
</evidence>
<keyword evidence="1" id="KW-0472">Membrane</keyword>
<organism evidence="2 3">
    <name type="scientific">Ktedonosporobacter rubrisoli</name>
    <dbReference type="NCBI Taxonomy" id="2509675"/>
    <lineage>
        <taxon>Bacteria</taxon>
        <taxon>Bacillati</taxon>
        <taxon>Chloroflexota</taxon>
        <taxon>Ktedonobacteria</taxon>
        <taxon>Ktedonobacterales</taxon>
        <taxon>Ktedonosporobacteraceae</taxon>
        <taxon>Ktedonosporobacter</taxon>
    </lineage>
</organism>
<feature type="transmembrane region" description="Helical" evidence="1">
    <location>
        <begin position="284"/>
        <end position="302"/>
    </location>
</feature>
<evidence type="ECO:0000256" key="1">
    <source>
        <dbReference type="SAM" id="Phobius"/>
    </source>
</evidence>
<feature type="transmembrane region" description="Helical" evidence="1">
    <location>
        <begin position="12"/>
        <end position="36"/>
    </location>
</feature>
<dbReference type="EMBL" id="CP035758">
    <property type="protein sequence ID" value="QBD82440.1"/>
    <property type="molecule type" value="Genomic_DNA"/>
</dbReference>
<dbReference type="KEGG" id="kbs:EPA93_43285"/>
<dbReference type="Proteomes" id="UP000290365">
    <property type="component" value="Chromosome"/>
</dbReference>
<gene>
    <name evidence="2" type="ORF">EPA93_43285</name>
</gene>
<reference evidence="2 3" key="1">
    <citation type="submission" date="2019-01" db="EMBL/GenBank/DDBJ databases">
        <title>Ktedonosporobacter rubrisoli SCAWS-G2.</title>
        <authorList>
            <person name="Huang Y."/>
            <person name="Yan B."/>
        </authorList>
    </citation>
    <scope>NUCLEOTIDE SEQUENCE [LARGE SCALE GENOMIC DNA]</scope>
    <source>
        <strain evidence="2 3">SCAWS-G2</strain>
    </source>
</reference>
<evidence type="ECO:0000313" key="2">
    <source>
        <dbReference type="EMBL" id="QBD82440.1"/>
    </source>
</evidence>
<dbReference type="RefSeq" id="WP_129893509.1">
    <property type="nucleotide sequence ID" value="NZ_CP035758.1"/>
</dbReference>
<feature type="transmembrane region" description="Helical" evidence="1">
    <location>
        <begin position="247"/>
        <end position="272"/>
    </location>
</feature>